<keyword evidence="4" id="KW-1185">Reference proteome</keyword>
<dbReference type="OrthoDB" id="10264374at2759"/>
<organism evidence="3 4">
    <name type="scientific">Trematosphaeria pertusa</name>
    <dbReference type="NCBI Taxonomy" id="390896"/>
    <lineage>
        <taxon>Eukaryota</taxon>
        <taxon>Fungi</taxon>
        <taxon>Dikarya</taxon>
        <taxon>Ascomycota</taxon>
        <taxon>Pezizomycotina</taxon>
        <taxon>Dothideomycetes</taxon>
        <taxon>Pleosporomycetidae</taxon>
        <taxon>Pleosporales</taxon>
        <taxon>Massarineae</taxon>
        <taxon>Trematosphaeriaceae</taxon>
        <taxon>Trematosphaeria</taxon>
    </lineage>
</organism>
<evidence type="ECO:0000313" key="3">
    <source>
        <dbReference type="EMBL" id="KAF2252270.1"/>
    </source>
</evidence>
<sequence length="595" mass="63678">MRNFLCTAALVAVASSAAPPVPPINNTCLAGCVKKGDFIDVAELCTYGARNYLTTCASQVCHTEWKKVKAEFESICTYIAEPTTPSPRPTPFPWTFKNKCFEQCVNEGPWEDARGLCAPGASVSLSACRVNKCLQVPRDVFFSEYGAICDAWRHSTTMTPPPSTTSPTPTSTNTCRPDQIVDYRGFCRCPDGYTTDYRGFCRTSTPTVSCNPPMTVYYGSCKCPGDMQSDYRGGCRCLPGSTADSAGWCHPEKTTTLNSTTPVTTPPTTSPSPITTPSCPSGFMMDHKGKCVSIPPTPTPTPTPIPCKWDHQKCWCPSGHHHDYRGWCRPDNCKPGHHWHNGTCIVTPTTSPSPTGPTCPTGTRPDENGNCTPLVPTPPSTLVCPPGSQLGPDGKCHPFLPPTSTPPFPCHNRTGCTPRPPHPPKPTGTEVTKTVTVTDIETLTWCPPRCRPCHGQTTTWTYTFGPTSCPPIRTCTCVLPGKPTGEPEYPTLPTCPPSVTCTGQTTTVPEEETVVLPGTTVTEGGETYTIPETTVNPGETVVLPSETLPTNVPVEPTASPTGPEEYQGEAPSGGVEIFGVFIAAVLGSIPFLVAL</sequence>
<feature type="region of interest" description="Disordered" evidence="1">
    <location>
        <begin position="545"/>
        <end position="570"/>
    </location>
</feature>
<name>A0A6A6IRP7_9PLEO</name>
<feature type="chain" id="PRO_5025351536" description="Extracellular membrane protein CFEM domain-containing protein" evidence="2">
    <location>
        <begin position="17"/>
        <end position="595"/>
    </location>
</feature>
<dbReference type="Proteomes" id="UP000800094">
    <property type="component" value="Unassembled WGS sequence"/>
</dbReference>
<gene>
    <name evidence="3" type="ORF">BU26DRAFT_590690</name>
</gene>
<dbReference type="EMBL" id="ML987192">
    <property type="protein sequence ID" value="KAF2252270.1"/>
    <property type="molecule type" value="Genomic_DNA"/>
</dbReference>
<dbReference type="RefSeq" id="XP_033687274.1">
    <property type="nucleotide sequence ID" value="XM_033834776.1"/>
</dbReference>
<evidence type="ECO:0000256" key="1">
    <source>
        <dbReference type="SAM" id="MobiDB-lite"/>
    </source>
</evidence>
<evidence type="ECO:0000256" key="2">
    <source>
        <dbReference type="SAM" id="SignalP"/>
    </source>
</evidence>
<feature type="signal peptide" evidence="2">
    <location>
        <begin position="1"/>
        <end position="16"/>
    </location>
</feature>
<evidence type="ECO:0008006" key="5">
    <source>
        <dbReference type="Google" id="ProtNLM"/>
    </source>
</evidence>
<accession>A0A6A6IRP7</accession>
<protein>
    <recommendedName>
        <fullName evidence="5">Extracellular membrane protein CFEM domain-containing protein</fullName>
    </recommendedName>
</protein>
<dbReference type="AlphaFoldDB" id="A0A6A6IRP7"/>
<dbReference type="GeneID" id="54588106"/>
<proteinExistence type="predicted"/>
<keyword evidence="2" id="KW-0732">Signal</keyword>
<reference evidence="3" key="1">
    <citation type="journal article" date="2020" name="Stud. Mycol.">
        <title>101 Dothideomycetes genomes: a test case for predicting lifestyles and emergence of pathogens.</title>
        <authorList>
            <person name="Haridas S."/>
            <person name="Albert R."/>
            <person name="Binder M."/>
            <person name="Bloem J."/>
            <person name="Labutti K."/>
            <person name="Salamov A."/>
            <person name="Andreopoulos B."/>
            <person name="Baker S."/>
            <person name="Barry K."/>
            <person name="Bills G."/>
            <person name="Bluhm B."/>
            <person name="Cannon C."/>
            <person name="Castanera R."/>
            <person name="Culley D."/>
            <person name="Daum C."/>
            <person name="Ezra D."/>
            <person name="Gonzalez J."/>
            <person name="Henrissat B."/>
            <person name="Kuo A."/>
            <person name="Liang C."/>
            <person name="Lipzen A."/>
            <person name="Lutzoni F."/>
            <person name="Magnuson J."/>
            <person name="Mondo S."/>
            <person name="Nolan M."/>
            <person name="Ohm R."/>
            <person name="Pangilinan J."/>
            <person name="Park H.-J."/>
            <person name="Ramirez L."/>
            <person name="Alfaro M."/>
            <person name="Sun H."/>
            <person name="Tritt A."/>
            <person name="Yoshinaga Y."/>
            <person name="Zwiers L.-H."/>
            <person name="Turgeon B."/>
            <person name="Goodwin S."/>
            <person name="Spatafora J."/>
            <person name="Crous P."/>
            <person name="Grigoriev I."/>
        </authorList>
    </citation>
    <scope>NUCLEOTIDE SEQUENCE</scope>
    <source>
        <strain evidence="3">CBS 122368</strain>
    </source>
</reference>
<evidence type="ECO:0000313" key="4">
    <source>
        <dbReference type="Proteomes" id="UP000800094"/>
    </source>
</evidence>